<proteinExistence type="inferred from homology"/>
<name>A0ABT4QHG4_9BACL</name>
<evidence type="ECO:0000256" key="1">
    <source>
        <dbReference type="HAMAP-Rule" id="MF_00691"/>
    </source>
</evidence>
<reference evidence="2 3" key="1">
    <citation type="submission" date="2022-12" db="EMBL/GenBank/DDBJ databases">
        <title>Draft genome sequence of Paenibacillus sp. dW9.</title>
        <authorList>
            <person name="Choi E.-W."/>
            <person name="Kim D.-U."/>
        </authorList>
    </citation>
    <scope>NUCLEOTIDE SEQUENCE [LARGE SCALE GENOMIC DNA]</scope>
    <source>
        <strain evidence="3">dW9</strain>
    </source>
</reference>
<keyword evidence="1" id="KW-0547">Nucleotide-binding</keyword>
<dbReference type="NCBIfam" id="NF003816">
    <property type="entry name" value="PRK05406.1-5"/>
    <property type="match status" value="1"/>
</dbReference>
<evidence type="ECO:0000313" key="2">
    <source>
        <dbReference type="EMBL" id="MCZ8516318.1"/>
    </source>
</evidence>
<comment type="caution">
    <text evidence="2">The sequence shown here is derived from an EMBL/GenBank/DDBJ whole genome shotgun (WGS) entry which is preliminary data.</text>
</comment>
<dbReference type="CDD" id="cd10787">
    <property type="entry name" value="LamB_YcsF_like"/>
    <property type="match status" value="1"/>
</dbReference>
<dbReference type="SUPFAM" id="SSF88713">
    <property type="entry name" value="Glycoside hydrolase/deacetylase"/>
    <property type="match status" value="1"/>
</dbReference>
<dbReference type="InterPro" id="IPR005501">
    <property type="entry name" value="LamB/YcsF/PxpA-like"/>
</dbReference>
<evidence type="ECO:0000313" key="3">
    <source>
        <dbReference type="Proteomes" id="UP001527882"/>
    </source>
</evidence>
<gene>
    <name evidence="1" type="primary">pxpA</name>
    <name evidence="2" type="ORF">O9H85_28790</name>
</gene>
<organism evidence="2 3">
    <name type="scientific">Paenibacillus gyeongsangnamensis</name>
    <dbReference type="NCBI Taxonomy" id="3388067"/>
    <lineage>
        <taxon>Bacteria</taxon>
        <taxon>Bacillati</taxon>
        <taxon>Bacillota</taxon>
        <taxon>Bacilli</taxon>
        <taxon>Bacillales</taxon>
        <taxon>Paenibacillaceae</taxon>
        <taxon>Paenibacillus</taxon>
    </lineage>
</organism>
<accession>A0ABT4QHG4</accession>
<dbReference type="InterPro" id="IPR011330">
    <property type="entry name" value="Glyco_hydro/deAcase_b/a-brl"/>
</dbReference>
<dbReference type="PANTHER" id="PTHR30292">
    <property type="entry name" value="UNCHARACTERIZED PROTEIN YBGL-RELATED"/>
    <property type="match status" value="1"/>
</dbReference>
<protein>
    <recommendedName>
        <fullName evidence="1">5-oxoprolinase subunit A</fullName>
        <shortName evidence="1">5-OPase subunit A</shortName>
        <ecNumber evidence="1">3.5.2.9</ecNumber>
    </recommendedName>
    <alternativeName>
        <fullName evidence="1">5-oxoprolinase (ATP-hydrolyzing) subunit A</fullName>
    </alternativeName>
</protein>
<dbReference type="EMBL" id="JAQAGZ010000023">
    <property type="protein sequence ID" value="MCZ8516318.1"/>
    <property type="molecule type" value="Genomic_DNA"/>
</dbReference>
<dbReference type="Gene3D" id="3.20.20.370">
    <property type="entry name" value="Glycoside hydrolase/deacetylase"/>
    <property type="match status" value="1"/>
</dbReference>
<comment type="similarity">
    <text evidence="1">Belongs to the LamB/PxpA family.</text>
</comment>
<dbReference type="EC" id="3.5.2.9" evidence="1"/>
<sequence>MHERTVDLNGDLGESFGVYRLGQDEVLLEWVTSANIACGFHAGDQATMRRTVKLCLEKGVAIGAHPGLQDLEGFGRRAIPLTPEEAYELTVYQVGALEGFVRAEGGRLQHVKPHGALYNMAAANRPLADAIARAVYRLDPRLTLFGLAGSELICAAHAIGLSAAEEGFADRTYRPDGSLTPRTEPGAVLHDPEAAAAQALSLVESGRADTLCVHGDGPEACAMAAYIRRRLEEQGVRFRSLADL</sequence>
<comment type="catalytic activity">
    <reaction evidence="1">
        <text>5-oxo-L-proline + ATP + 2 H2O = L-glutamate + ADP + phosphate + H(+)</text>
        <dbReference type="Rhea" id="RHEA:10348"/>
        <dbReference type="ChEBI" id="CHEBI:15377"/>
        <dbReference type="ChEBI" id="CHEBI:15378"/>
        <dbReference type="ChEBI" id="CHEBI:29985"/>
        <dbReference type="ChEBI" id="CHEBI:30616"/>
        <dbReference type="ChEBI" id="CHEBI:43474"/>
        <dbReference type="ChEBI" id="CHEBI:58402"/>
        <dbReference type="ChEBI" id="CHEBI:456216"/>
        <dbReference type="EC" id="3.5.2.9"/>
    </reaction>
</comment>
<dbReference type="RefSeq" id="WP_269884852.1">
    <property type="nucleotide sequence ID" value="NZ_JAQAGZ010000023.1"/>
</dbReference>
<dbReference type="HAMAP" id="MF_00691">
    <property type="entry name" value="PxpA"/>
    <property type="match status" value="1"/>
</dbReference>
<comment type="function">
    <text evidence="1">Catalyzes the cleavage of 5-oxoproline to form L-glutamate coupled to the hydrolysis of ATP to ADP and inorganic phosphate.</text>
</comment>
<keyword evidence="1" id="KW-0378">Hydrolase</keyword>
<comment type="subunit">
    <text evidence="1">Forms a complex composed of PxpA, PxpB and PxpC.</text>
</comment>
<dbReference type="PANTHER" id="PTHR30292:SF0">
    <property type="entry name" value="5-OXOPROLINASE SUBUNIT A"/>
    <property type="match status" value="1"/>
</dbReference>
<dbReference type="NCBIfam" id="NF003814">
    <property type="entry name" value="PRK05406.1-3"/>
    <property type="match status" value="1"/>
</dbReference>
<keyword evidence="1" id="KW-0067">ATP-binding</keyword>
<keyword evidence="3" id="KW-1185">Reference proteome</keyword>
<dbReference type="Proteomes" id="UP001527882">
    <property type="component" value="Unassembled WGS sequence"/>
</dbReference>
<dbReference type="Pfam" id="PF03746">
    <property type="entry name" value="LamB_YcsF"/>
    <property type="match status" value="1"/>
</dbReference>